<reference evidence="2" key="2">
    <citation type="submission" date="2011-03" db="EMBL/GenBank/DDBJ databases">
        <title>The complete genome of Desulfobacca acetoxidans DSM 11109.</title>
        <authorList>
            <consortium name="US DOE Joint Genome Institute (JGI-PGF)"/>
            <person name="Lucas S."/>
            <person name="Copeland A."/>
            <person name="Lapidus A."/>
            <person name="Bruce D."/>
            <person name="Goodwin L."/>
            <person name="Pitluck S."/>
            <person name="Peters L."/>
            <person name="Kyrpides N."/>
            <person name="Mavromatis K."/>
            <person name="Ivanova N."/>
            <person name="Ovchinnikova G."/>
            <person name="Teshima H."/>
            <person name="Detter J.C."/>
            <person name="Han C."/>
            <person name="Land M."/>
            <person name="Hauser L."/>
            <person name="Markowitz V."/>
            <person name="Cheng J.-F."/>
            <person name="Hugenholtz P."/>
            <person name="Woyke T."/>
            <person name="Wu D."/>
            <person name="Spring S."/>
            <person name="Schueler E."/>
            <person name="Brambilla E."/>
            <person name="Klenk H.-P."/>
            <person name="Eisen J.A."/>
        </authorList>
    </citation>
    <scope>NUCLEOTIDE SEQUENCE [LARGE SCALE GENOMIC DNA]</scope>
    <source>
        <strain evidence="2">ATCC 700848 / DSM 11109 / ASRB2</strain>
    </source>
</reference>
<proteinExistence type="predicted"/>
<dbReference type="RefSeq" id="WP_013707142.1">
    <property type="nucleotide sequence ID" value="NC_015388.1"/>
</dbReference>
<keyword evidence="2" id="KW-1185">Reference proteome</keyword>
<protein>
    <submittedName>
        <fullName evidence="1">Putative coenzyme F390 synthetase</fullName>
    </submittedName>
</protein>
<dbReference type="STRING" id="880072.Desac_2204"/>
<dbReference type="AlphaFoldDB" id="F2NDG7"/>
<reference evidence="1 2" key="1">
    <citation type="journal article" date="2011" name="Stand. Genomic Sci.">
        <title>Complete genome sequence of the acetate-degrading sulfate reducer Desulfobacca acetoxidans type strain (ASRB2).</title>
        <authorList>
            <person name="Goker M."/>
            <person name="Teshima H."/>
            <person name="Lapidus A."/>
            <person name="Nolan M."/>
            <person name="Lucas S."/>
            <person name="Hammon N."/>
            <person name="Deshpande S."/>
            <person name="Cheng J.F."/>
            <person name="Tapia R."/>
            <person name="Han C."/>
            <person name="Goodwin L."/>
            <person name="Pitluck S."/>
            <person name="Huntemann M."/>
            <person name="Liolios K."/>
            <person name="Ivanova N."/>
            <person name="Pagani I."/>
            <person name="Mavromatis K."/>
            <person name="Ovchinikova G."/>
            <person name="Pati A."/>
            <person name="Chen A."/>
            <person name="Palaniappan K."/>
            <person name="Land M."/>
            <person name="Hauser L."/>
            <person name="Brambilla E.M."/>
            <person name="Rohde M."/>
            <person name="Spring S."/>
            <person name="Detter J.C."/>
            <person name="Woyke T."/>
            <person name="Bristow J."/>
            <person name="Eisen J.A."/>
            <person name="Markowitz V."/>
            <person name="Hugenholtz P."/>
            <person name="Kyrpides N.C."/>
            <person name="Klenk H.P."/>
        </authorList>
    </citation>
    <scope>NUCLEOTIDE SEQUENCE [LARGE SCALE GENOMIC DNA]</scope>
    <source>
        <strain evidence="2">ATCC 700848 / DSM 11109 / ASRB2</strain>
    </source>
</reference>
<dbReference type="OrthoDB" id="5484550at2"/>
<dbReference type="Gene3D" id="3.40.50.12780">
    <property type="entry name" value="N-terminal domain of ligase-like"/>
    <property type="match status" value="1"/>
</dbReference>
<organism evidence="1 2">
    <name type="scientific">Desulfobacca acetoxidans (strain ATCC 700848 / DSM 11109 / ASRB2)</name>
    <dbReference type="NCBI Taxonomy" id="880072"/>
    <lineage>
        <taxon>Bacteria</taxon>
        <taxon>Pseudomonadati</taxon>
        <taxon>Thermodesulfobacteriota</taxon>
        <taxon>Desulfobaccia</taxon>
        <taxon>Desulfobaccales</taxon>
        <taxon>Desulfobaccaceae</taxon>
        <taxon>Desulfobacca</taxon>
    </lineage>
</organism>
<dbReference type="HOGENOM" id="CLU_035301_5_3_7"/>
<dbReference type="SUPFAM" id="SSF56801">
    <property type="entry name" value="Acetyl-CoA synthetase-like"/>
    <property type="match status" value="1"/>
</dbReference>
<dbReference type="KEGG" id="dao:Desac_2204"/>
<dbReference type="PANTHER" id="PTHR36932:SF1">
    <property type="entry name" value="CAPSULAR POLYSACCHARIDE BIOSYNTHESIS PROTEIN"/>
    <property type="match status" value="1"/>
</dbReference>
<evidence type="ECO:0000313" key="2">
    <source>
        <dbReference type="Proteomes" id="UP000000483"/>
    </source>
</evidence>
<dbReference type="PANTHER" id="PTHR36932">
    <property type="entry name" value="CAPSULAR POLYSACCHARIDE BIOSYNTHESIS PROTEIN"/>
    <property type="match status" value="1"/>
</dbReference>
<dbReference type="EMBL" id="CP002629">
    <property type="protein sequence ID" value="AEB10033.1"/>
    <property type="molecule type" value="Genomic_DNA"/>
</dbReference>
<name>F2NDG7_DESAR</name>
<accession>F2NDG7</accession>
<sequence>MIRRYANYIRKNIIRLPNFINYFILNINQNPTMIYGIDYQRYKKYLNKSDTTFNSELHLLNVVNSAIQTVPYYRRLYRGMTFKDINQFSKCFGFIDKDIVMINMKDFISDKVKIADYDFGTTGGTSGKPLQLIAPKTRYIIEFATIHSIWERIGYKFNVRAVIRNHRLPKRVIYKINPLMREVIFDGFRLNDNYFQDVYKTIRRLNIAFIHCYPSVAYEFSVYLLKNRLDVSFIKAFLCSSENIFDYQLDLVQNRLGIRFFNFYGHSEKLVLAGFCAKSDLYHIEPTYGYFELVDTEGNGIKQVGDIGEIVGTSFHNPGMPLIRYRTGDFAEYVGDICPVCHRRVPVIKNIMGRWRGDRIFNRDGSFVTTTALNLHDELYSVIYGLQYVQKEKGILQILIIKSPLYNSMHEEILYKHYKDKLNKDTKIEIKYVDELIKQPNGKFLLLISKISSTN</sequence>
<dbReference type="InterPro" id="IPR042099">
    <property type="entry name" value="ANL_N_sf"/>
</dbReference>
<dbReference type="eggNOG" id="COG1541">
    <property type="taxonomic scope" value="Bacteria"/>
</dbReference>
<evidence type="ECO:0000313" key="1">
    <source>
        <dbReference type="EMBL" id="AEB10033.1"/>
    </source>
</evidence>
<gene>
    <name evidence="1" type="ordered locus">Desac_2204</name>
</gene>
<dbReference type="InterPro" id="IPR053158">
    <property type="entry name" value="CapK_Type1_Caps_Biosynth"/>
</dbReference>
<dbReference type="Proteomes" id="UP000000483">
    <property type="component" value="Chromosome"/>
</dbReference>